<sequence>TQIEGGIVLDLVIHVSSAGNRSTIIDIWGPVIDDYPFCRSRVLEDGDLSAESCTLELHSFNFKRKAKLTLSD</sequence>
<name>A0AAN8X369_HALRR</name>
<proteinExistence type="predicted"/>
<evidence type="ECO:0000313" key="2">
    <source>
        <dbReference type="Proteomes" id="UP001381693"/>
    </source>
</evidence>
<protein>
    <submittedName>
        <fullName evidence="1">Uncharacterized protein</fullName>
    </submittedName>
</protein>
<gene>
    <name evidence="1" type="ORF">SK128_002538</name>
</gene>
<comment type="caution">
    <text evidence="1">The sequence shown here is derived from an EMBL/GenBank/DDBJ whole genome shotgun (WGS) entry which is preliminary data.</text>
</comment>
<accession>A0AAN8X369</accession>
<dbReference type="AlphaFoldDB" id="A0AAN8X369"/>
<reference evidence="1 2" key="1">
    <citation type="submission" date="2023-11" db="EMBL/GenBank/DDBJ databases">
        <title>Halocaridina rubra genome assembly.</title>
        <authorList>
            <person name="Smith C."/>
        </authorList>
    </citation>
    <scope>NUCLEOTIDE SEQUENCE [LARGE SCALE GENOMIC DNA]</scope>
    <source>
        <strain evidence="1">EP-1</strain>
        <tissue evidence="1">Whole</tissue>
    </source>
</reference>
<keyword evidence="2" id="KW-1185">Reference proteome</keyword>
<organism evidence="1 2">
    <name type="scientific">Halocaridina rubra</name>
    <name type="common">Hawaiian red shrimp</name>
    <dbReference type="NCBI Taxonomy" id="373956"/>
    <lineage>
        <taxon>Eukaryota</taxon>
        <taxon>Metazoa</taxon>
        <taxon>Ecdysozoa</taxon>
        <taxon>Arthropoda</taxon>
        <taxon>Crustacea</taxon>
        <taxon>Multicrustacea</taxon>
        <taxon>Malacostraca</taxon>
        <taxon>Eumalacostraca</taxon>
        <taxon>Eucarida</taxon>
        <taxon>Decapoda</taxon>
        <taxon>Pleocyemata</taxon>
        <taxon>Caridea</taxon>
        <taxon>Atyoidea</taxon>
        <taxon>Atyidae</taxon>
        <taxon>Halocaridina</taxon>
    </lineage>
</organism>
<dbReference type="Proteomes" id="UP001381693">
    <property type="component" value="Unassembled WGS sequence"/>
</dbReference>
<feature type="non-terminal residue" evidence="1">
    <location>
        <position position="1"/>
    </location>
</feature>
<evidence type="ECO:0000313" key="1">
    <source>
        <dbReference type="EMBL" id="KAK7075341.1"/>
    </source>
</evidence>
<dbReference type="EMBL" id="JAXCGZ010011321">
    <property type="protein sequence ID" value="KAK7075341.1"/>
    <property type="molecule type" value="Genomic_DNA"/>
</dbReference>